<dbReference type="Pfam" id="PF00935">
    <property type="entry name" value="Ribosomal_L44"/>
    <property type="match status" value="1"/>
</dbReference>
<dbReference type="GO" id="GO:0003735">
    <property type="term" value="F:structural constituent of ribosome"/>
    <property type="evidence" value="ECO:0007669"/>
    <property type="project" value="InterPro"/>
</dbReference>
<dbReference type="InterPro" id="IPR000552">
    <property type="entry name" value="Ribosomal_eL44"/>
</dbReference>
<organism evidence="9">
    <name type="scientific">Brugia timori</name>
    <dbReference type="NCBI Taxonomy" id="42155"/>
    <lineage>
        <taxon>Eukaryota</taxon>
        <taxon>Metazoa</taxon>
        <taxon>Ecdysozoa</taxon>
        <taxon>Nematoda</taxon>
        <taxon>Chromadorea</taxon>
        <taxon>Rhabditida</taxon>
        <taxon>Spirurina</taxon>
        <taxon>Spiruromorpha</taxon>
        <taxon>Filarioidea</taxon>
        <taxon>Onchocercidae</taxon>
        <taxon>Brugia</taxon>
    </lineage>
</organism>
<feature type="region of interest" description="Disordered" evidence="5">
    <location>
        <begin position="34"/>
        <end position="56"/>
    </location>
</feature>
<evidence type="ECO:0000313" key="9">
    <source>
        <dbReference type="WBParaSite" id="BTMF_0000954301-mRNA-1"/>
    </source>
</evidence>
<dbReference type="InterPro" id="IPR053708">
    <property type="entry name" value="Ribosomal_LSU_eL42"/>
</dbReference>
<accession>A0A0R3QPA8</accession>
<dbReference type="EMBL" id="UZAG01016008">
    <property type="protein sequence ID" value="VDO25106.1"/>
    <property type="molecule type" value="Genomic_DNA"/>
</dbReference>
<dbReference type="GO" id="GO:1990904">
    <property type="term" value="C:ribonucleoprotein complex"/>
    <property type="evidence" value="ECO:0007669"/>
    <property type="project" value="UniProtKB-KW"/>
</dbReference>
<evidence type="ECO:0000256" key="5">
    <source>
        <dbReference type="SAM" id="MobiDB-lite"/>
    </source>
</evidence>
<keyword evidence="3 4" id="KW-0687">Ribonucleoprotein</keyword>
<feature type="domain" description="FHA" evidence="6">
    <location>
        <begin position="144"/>
        <end position="196"/>
    </location>
</feature>
<dbReference type="InterPro" id="IPR000253">
    <property type="entry name" value="FHA_dom"/>
</dbReference>
<dbReference type="Gene3D" id="3.10.450.80">
    <property type="match status" value="1"/>
</dbReference>
<dbReference type="InterPro" id="IPR008984">
    <property type="entry name" value="SMAD_FHA_dom_sf"/>
</dbReference>
<evidence type="ECO:0000259" key="6">
    <source>
        <dbReference type="PROSITE" id="PS50006"/>
    </source>
</evidence>
<dbReference type="AlphaFoldDB" id="A0A0R3QPA8"/>
<dbReference type="GO" id="GO:0005840">
    <property type="term" value="C:ribosome"/>
    <property type="evidence" value="ECO:0007669"/>
    <property type="project" value="UniProtKB-KW"/>
</dbReference>
<sequence>MFGWIEMVNVPKTRRTFCDGKCRRHTMHKVTQYKKGKESRLAQGRRRYDSKQKGFGGQTKPIFRKKAKTTKKIVLRMECTECKHRKQLPIKRCKHFELGGQKKTRGQFLVVDKFQRVLQMVVTVALRDRPGEVLYSFSKVGDSVCIGRDKRQCKITLGINAQGVSRVHLKLELLPNGRLLARDTSTYGTGYDGGPFVIEREKELKPSVVLQVGSSFFIVEEKNVKETCLEETHASLFLRTGKTDSRKRLASNKATVVLEEECVTEKRKVMDNIMEKLAPRMSNSESEVARTIEMRNGLVANTNSILNRDEPWIQIQDRKLVSKLGKKAKEEMDSIKLAYYRRIADFLPSDDDDNEESERNRSEVSMLTVADSFRNVDSTKNVSLHYDSSNKNIRGVVQDIYFPTADIPVFSKNAQLTSFLSKSVNELSNIRKNYIPISHNGQLNLLESHNVNEKFCDSSKKVLKEKDPSPLKVNKEETFATELASWLGMNTVRKRSCQFNNFSEKKNESSTDEVLVATKRIKLEVIEDDNKREKLEKNESTFGTRIHCYENVGGNDQIFEMNMEVLHMKLKKAVQYENLDRPILAKDKSQSYLTSHWQRLNCKRFRKAAQGSHGGCGLPHSAITRIVGVGDMIDFREIT</sequence>
<dbReference type="STRING" id="42155.A0A0R3QPA8"/>
<comment type="similarity">
    <text evidence="1 4">Belongs to the eukaryotic ribosomal protein eL42 family.</text>
</comment>
<dbReference type="PROSITE" id="PS01172">
    <property type="entry name" value="RIBOSOMAL_L44E"/>
    <property type="match status" value="1"/>
</dbReference>
<protein>
    <submittedName>
        <fullName evidence="9">FHA domain-containing protein</fullName>
    </submittedName>
</protein>
<proteinExistence type="inferred from homology"/>
<evidence type="ECO:0000256" key="2">
    <source>
        <dbReference type="ARBA" id="ARBA00022980"/>
    </source>
</evidence>
<reference evidence="9" key="1">
    <citation type="submission" date="2017-02" db="UniProtKB">
        <authorList>
            <consortium name="WormBaseParasite"/>
        </authorList>
    </citation>
    <scope>IDENTIFICATION</scope>
</reference>
<evidence type="ECO:0000313" key="8">
    <source>
        <dbReference type="Proteomes" id="UP000280834"/>
    </source>
</evidence>
<dbReference type="SUPFAM" id="SSF57829">
    <property type="entry name" value="Zn-binding ribosomal proteins"/>
    <property type="match status" value="1"/>
</dbReference>
<dbReference type="GO" id="GO:0006412">
    <property type="term" value="P:translation"/>
    <property type="evidence" value="ECO:0007669"/>
    <property type="project" value="InterPro"/>
</dbReference>
<keyword evidence="2 4" id="KW-0689">Ribosomal protein</keyword>
<dbReference type="Gene3D" id="2.60.200.20">
    <property type="match status" value="1"/>
</dbReference>
<feature type="compositionally biased region" description="Basic and acidic residues" evidence="5">
    <location>
        <begin position="35"/>
        <end position="52"/>
    </location>
</feature>
<dbReference type="FunFam" id="3.10.450.80:FF:000001">
    <property type="entry name" value="60S ribosomal protein L44"/>
    <property type="match status" value="1"/>
</dbReference>
<dbReference type="WBParaSite" id="BTMF_0000954301-mRNA-1">
    <property type="protein sequence ID" value="BTMF_0000954301-mRNA-1"/>
    <property type="gene ID" value="BTMF_0000954301"/>
</dbReference>
<dbReference type="PANTHER" id="PTHR10369">
    <property type="entry name" value="60S RIBOSOMAL PROTEIN L36A/L44"/>
    <property type="match status" value="1"/>
</dbReference>
<keyword evidence="8" id="KW-1185">Reference proteome</keyword>
<dbReference type="Proteomes" id="UP000280834">
    <property type="component" value="Unassembled WGS sequence"/>
</dbReference>
<evidence type="ECO:0000256" key="4">
    <source>
        <dbReference type="RuleBase" id="RU000666"/>
    </source>
</evidence>
<evidence type="ECO:0000256" key="3">
    <source>
        <dbReference type="ARBA" id="ARBA00023274"/>
    </source>
</evidence>
<dbReference type="PROSITE" id="PS50006">
    <property type="entry name" value="FHA_DOMAIN"/>
    <property type="match status" value="1"/>
</dbReference>
<evidence type="ECO:0000256" key="1">
    <source>
        <dbReference type="ARBA" id="ARBA00009364"/>
    </source>
</evidence>
<name>A0A0R3QPA8_9BILA</name>
<dbReference type="SUPFAM" id="SSF49879">
    <property type="entry name" value="SMAD/FHA domain"/>
    <property type="match status" value="1"/>
</dbReference>
<dbReference type="CDD" id="cd00060">
    <property type="entry name" value="FHA"/>
    <property type="match status" value="1"/>
</dbReference>
<reference evidence="7 8" key="2">
    <citation type="submission" date="2018-11" db="EMBL/GenBank/DDBJ databases">
        <authorList>
            <consortium name="Pathogen Informatics"/>
        </authorList>
    </citation>
    <scope>NUCLEOTIDE SEQUENCE [LARGE SCALE GENOMIC DNA]</scope>
</reference>
<evidence type="ECO:0000313" key="7">
    <source>
        <dbReference type="EMBL" id="VDO25106.1"/>
    </source>
</evidence>
<dbReference type="InterPro" id="IPR011332">
    <property type="entry name" value="Ribosomal_zn-bd"/>
</dbReference>
<gene>
    <name evidence="7" type="ORF">BTMF_LOCUS7594</name>
</gene>
<dbReference type="Pfam" id="PF00498">
    <property type="entry name" value="FHA"/>
    <property type="match status" value="1"/>
</dbReference>